<evidence type="ECO:0000313" key="7">
    <source>
        <dbReference type="Proteomes" id="UP000001745"/>
    </source>
</evidence>
<organism evidence="6 7">
    <name type="scientific">Talaromyces stipitatus (strain ATCC 10500 / CBS 375.48 / QM 6759 / NRRL 1006)</name>
    <name type="common">Penicillium stipitatum</name>
    <dbReference type="NCBI Taxonomy" id="441959"/>
    <lineage>
        <taxon>Eukaryota</taxon>
        <taxon>Fungi</taxon>
        <taxon>Dikarya</taxon>
        <taxon>Ascomycota</taxon>
        <taxon>Pezizomycotina</taxon>
        <taxon>Eurotiomycetes</taxon>
        <taxon>Eurotiomycetidae</taxon>
        <taxon>Eurotiales</taxon>
        <taxon>Trichocomaceae</taxon>
        <taxon>Talaromyces</taxon>
        <taxon>Talaromyces sect. Talaromyces</taxon>
    </lineage>
</organism>
<dbReference type="Proteomes" id="UP000001745">
    <property type="component" value="Unassembled WGS sequence"/>
</dbReference>
<dbReference type="InterPro" id="IPR029068">
    <property type="entry name" value="Glyas_Bleomycin-R_OHBP_Dase"/>
</dbReference>
<dbReference type="PANTHER" id="PTHR11959:SF1">
    <property type="entry name" value="4-HYDROXYPHENYLPYRUVATE DIOXYGENASE"/>
    <property type="match status" value="1"/>
</dbReference>
<gene>
    <name evidence="6" type="ORF">TSTA_124780</name>
</gene>
<dbReference type="EC" id="1.13.11.27" evidence="2"/>
<evidence type="ECO:0000256" key="3">
    <source>
        <dbReference type="ARBA" id="ARBA00022878"/>
    </source>
</evidence>
<evidence type="ECO:0000256" key="1">
    <source>
        <dbReference type="ARBA" id="ARBA00005162"/>
    </source>
</evidence>
<keyword evidence="3" id="KW-0828">Tyrosine catabolism</keyword>
<dbReference type="PhylomeDB" id="B8MCE3"/>
<dbReference type="STRING" id="441959.B8MCE3"/>
<dbReference type="SUPFAM" id="SSF54593">
    <property type="entry name" value="Glyoxalase/Bleomycin resistance protein/Dihydroxybiphenyl dioxygenase"/>
    <property type="match status" value="1"/>
</dbReference>
<evidence type="ECO:0000256" key="4">
    <source>
        <dbReference type="ARBA" id="ARBA00022964"/>
    </source>
</evidence>
<keyword evidence="4 6" id="KW-0223">Dioxygenase</keyword>
<dbReference type="RefSeq" id="XP_002482751.1">
    <property type="nucleotide sequence ID" value="XM_002482706.1"/>
</dbReference>
<accession>B8MCE3</accession>
<protein>
    <recommendedName>
        <fullName evidence="2">4-hydroxyphenylpyruvate dioxygenase</fullName>
        <ecNumber evidence="2">1.13.11.27</ecNumber>
    </recommendedName>
</protein>
<keyword evidence="7" id="KW-1185">Reference proteome</keyword>
<dbReference type="InterPro" id="IPR005956">
    <property type="entry name" value="4OHPhenylPyrv_dOase"/>
</dbReference>
<name>B8MCE3_TALSN</name>
<dbReference type="EMBL" id="EQ962655">
    <property type="protein sequence ID" value="EED18759.1"/>
    <property type="molecule type" value="Genomic_DNA"/>
</dbReference>
<evidence type="ECO:0000256" key="2">
    <source>
        <dbReference type="ARBA" id="ARBA00013222"/>
    </source>
</evidence>
<dbReference type="Gene3D" id="3.10.180.10">
    <property type="entry name" value="2,3-Dihydroxybiphenyl 1,2-Dioxygenase, domain 1"/>
    <property type="match status" value="1"/>
</dbReference>
<dbReference type="GO" id="GO:0006572">
    <property type="term" value="P:L-tyrosine catabolic process"/>
    <property type="evidence" value="ECO:0007669"/>
    <property type="project" value="UniProtKB-KW"/>
</dbReference>
<dbReference type="GO" id="GO:0003868">
    <property type="term" value="F:4-hydroxyphenylpyruvate dioxygenase activity"/>
    <property type="evidence" value="ECO:0007669"/>
    <property type="project" value="UniProtKB-EC"/>
</dbReference>
<dbReference type="InParanoid" id="B8MCE3"/>
<dbReference type="VEuPathDB" id="FungiDB:TSTA_124780"/>
<dbReference type="PANTHER" id="PTHR11959">
    <property type="entry name" value="4-HYDROXYPHENYLPYRUVATE DIOXYGENASE"/>
    <property type="match status" value="1"/>
</dbReference>
<comment type="pathway">
    <text evidence="1">Amino-acid degradation; L-phenylalanine degradation; acetoacetate and fumarate from L-phenylalanine: step 3/6.</text>
</comment>
<reference evidence="7" key="1">
    <citation type="journal article" date="2015" name="Genome Announc.">
        <title>Genome sequence of the AIDS-associated pathogen Penicillium marneffei (ATCC18224) and its near taxonomic relative Talaromyces stipitatus (ATCC10500).</title>
        <authorList>
            <person name="Nierman W.C."/>
            <person name="Fedorova-Abrams N.D."/>
            <person name="Andrianopoulos A."/>
        </authorList>
    </citation>
    <scope>NUCLEOTIDE SEQUENCE [LARGE SCALE GENOMIC DNA]</scope>
    <source>
        <strain evidence="7">ATCC 10500 / CBS 375.48 / QM 6759 / NRRL 1006</strain>
    </source>
</reference>
<keyword evidence="6" id="KW-0670">Pyruvate</keyword>
<dbReference type="GO" id="GO:0006559">
    <property type="term" value="P:L-phenylalanine catabolic process"/>
    <property type="evidence" value="ECO:0007669"/>
    <property type="project" value="UniProtKB-KW"/>
</dbReference>
<dbReference type="eggNOG" id="KOG0638">
    <property type="taxonomic scope" value="Eukaryota"/>
</dbReference>
<proteinExistence type="predicted"/>
<evidence type="ECO:0000256" key="5">
    <source>
        <dbReference type="ARBA" id="ARBA00023232"/>
    </source>
</evidence>
<keyword evidence="4 6" id="KW-0560">Oxidoreductase</keyword>
<dbReference type="AlphaFoldDB" id="B8MCE3"/>
<dbReference type="OrthoDB" id="414569at2759"/>
<keyword evidence="5" id="KW-0585">Phenylalanine catabolism</keyword>
<sequence>MTVEQDMQNLQQSSILVDFDEGGYLFQLLTKPLLDKPTVFLKAIQRHDFAGFGAGNVKDYIVGSSIVTRDDERGQGDRDPMTRVNEPVDLAKALCHSCWPFQDFLFVIFGRSIFLI</sequence>
<evidence type="ECO:0000313" key="6">
    <source>
        <dbReference type="EMBL" id="EED18759.1"/>
    </source>
</evidence>
<dbReference type="HOGENOM" id="CLU_2098476_0_0_1"/>
<dbReference type="GeneID" id="8100257"/>